<evidence type="ECO:0000313" key="2">
    <source>
        <dbReference type="Proteomes" id="UP000069620"/>
    </source>
</evidence>
<sequence length="333" mass="37297">MVMDAIDLDIGFHNYEHVRPLIDGAVPIDGVAPRFHTAAIVSDIFERMVRDREFGVAELGLTFYLRTLDLPDPPFIALPVFLARQFRHSAIFVNRAAGIETPGDLAGKTVGEFAMYGHDAGVTAKGVLSDEYGVSPDQCRWVIGGFDWPMAPFDFVAEPHPGNVTVTRTDQALGHMLDAGEIDALISADVPACVIDGSANVARLFDDYRAVERDYYLRTGIFPIMHTVVIRRDLVAAHPGLAQSVYRAFCDAKDAVVQQYRTGRVFNHIDVMTPWLSELYDDNLRLFGPDWWPYGVAANRRAVDAFLRWHAEQGLSQHRWTCEDIFVEELLDT</sequence>
<gene>
    <name evidence="1" type="ORF">RMCB_2923</name>
</gene>
<reference evidence="2" key="2">
    <citation type="submission" date="2016-02" db="EMBL/GenBank/DDBJ databases">
        <title>Draft genome sequence of five rapidly growing Mycobacterium species.</title>
        <authorList>
            <person name="Katahira K."/>
            <person name="Gotou Y."/>
            <person name="Iida K."/>
            <person name="Ogura Y."/>
            <person name="Hayashi T."/>
        </authorList>
    </citation>
    <scope>NUCLEOTIDE SEQUENCE [LARGE SCALE GENOMIC DNA]</scope>
    <source>
        <strain evidence="2">JCM15654</strain>
    </source>
</reference>
<reference evidence="2" key="1">
    <citation type="journal article" date="2016" name="Genome Announc.">
        <title>Draft Genome Sequences of Five Rapidly Growing Mycobacterium Species, M. thermoresistibile, M. fortuitum subsp. acetamidolyticum, M. canariasense, M. brisbanense, and M. novocastrense.</title>
        <authorList>
            <person name="Katahira K."/>
            <person name="Ogura Y."/>
            <person name="Gotoh Y."/>
            <person name="Hayashi T."/>
        </authorList>
    </citation>
    <scope>NUCLEOTIDE SEQUENCE [LARGE SCALE GENOMIC DNA]</scope>
    <source>
        <strain evidence="2">JCM15654</strain>
    </source>
</reference>
<dbReference type="STRING" id="146020.RMCB_2923"/>
<proteinExistence type="predicted"/>
<evidence type="ECO:0008006" key="3">
    <source>
        <dbReference type="Google" id="ProtNLM"/>
    </source>
</evidence>
<dbReference type="AlphaFoldDB" id="A0A100VZF6"/>
<dbReference type="Gene3D" id="3.40.190.10">
    <property type="entry name" value="Periplasmic binding protein-like II"/>
    <property type="match status" value="1"/>
</dbReference>
<evidence type="ECO:0000313" key="1">
    <source>
        <dbReference type="EMBL" id="GAS88827.1"/>
    </source>
</evidence>
<dbReference type="SUPFAM" id="SSF53850">
    <property type="entry name" value="Periplasmic binding protein-like II"/>
    <property type="match status" value="1"/>
</dbReference>
<keyword evidence="2" id="KW-1185">Reference proteome</keyword>
<accession>A0A100VZF6</accession>
<comment type="caution">
    <text evidence="1">The sequence shown here is derived from an EMBL/GenBank/DDBJ whole genome shotgun (WGS) entry which is preliminary data.</text>
</comment>
<protein>
    <recommendedName>
        <fullName evidence="3">4,5-dihydroxyphthalate decarboxylase</fullName>
    </recommendedName>
</protein>
<dbReference type="Proteomes" id="UP000069620">
    <property type="component" value="Unassembled WGS sequence"/>
</dbReference>
<name>A0A100VZF6_9MYCO</name>
<dbReference type="EMBL" id="BCSX01000024">
    <property type="protein sequence ID" value="GAS88827.1"/>
    <property type="molecule type" value="Genomic_DNA"/>
</dbReference>
<organism evidence="1 2">
    <name type="scientific">Mycolicibacterium brisbanense</name>
    <dbReference type="NCBI Taxonomy" id="146020"/>
    <lineage>
        <taxon>Bacteria</taxon>
        <taxon>Bacillati</taxon>
        <taxon>Actinomycetota</taxon>
        <taxon>Actinomycetes</taxon>
        <taxon>Mycobacteriales</taxon>
        <taxon>Mycobacteriaceae</taxon>
        <taxon>Mycolicibacterium</taxon>
    </lineage>
</organism>